<dbReference type="Proteomes" id="UP000235786">
    <property type="component" value="Unassembled WGS sequence"/>
</dbReference>
<dbReference type="OrthoDB" id="2157530at2759"/>
<dbReference type="InterPro" id="IPR052895">
    <property type="entry name" value="HetReg/Transcr_Mod"/>
</dbReference>
<dbReference type="Pfam" id="PF06985">
    <property type="entry name" value="HET"/>
    <property type="match status" value="1"/>
</dbReference>
<protein>
    <submittedName>
        <fullName evidence="2">HET-domain-containing protein</fullName>
    </submittedName>
</protein>
<sequence>MDTYTHSPLPQNSNYIRIIKLQPSSTLQAVLHCEIIVKELIDTSSPAFDAISYAWEGQILSQDHFIYCHEKDGRSKRLLIIRNCEAALRHVRLENDIRDIWIDSICIDQATAEEKNNQVRLMGDIYKYAQKVIVWLGEDPILRGKRVFQILRMLARGDIQNIDEMVEHMLERTAPQPDQLYGCSIFGEIFDRPWFTRLWTLQEIALADAYEALFLCGLETIKFGDIIEANIRLAQWRSEKTHNDNPDPKFYHYRVIQDAITVHALLRSYVISHQTAGGFY</sequence>
<name>A0A2J6QXC3_HYAVF</name>
<feature type="domain" description="Heterokaryon incompatibility" evidence="1">
    <location>
        <begin position="48"/>
        <end position="203"/>
    </location>
</feature>
<keyword evidence="3" id="KW-1185">Reference proteome</keyword>
<dbReference type="STRING" id="1149755.A0A2J6QXC3"/>
<proteinExistence type="predicted"/>
<evidence type="ECO:0000313" key="2">
    <source>
        <dbReference type="EMBL" id="PMD30902.1"/>
    </source>
</evidence>
<dbReference type="AlphaFoldDB" id="A0A2J6QXC3"/>
<dbReference type="EMBL" id="KZ613964">
    <property type="protein sequence ID" value="PMD30902.1"/>
    <property type="molecule type" value="Genomic_DNA"/>
</dbReference>
<accession>A0A2J6QXC3</accession>
<dbReference type="PANTHER" id="PTHR24148">
    <property type="entry name" value="ANKYRIN REPEAT DOMAIN-CONTAINING PROTEIN 39 HOMOLOG-RELATED"/>
    <property type="match status" value="1"/>
</dbReference>
<organism evidence="2 3">
    <name type="scientific">Hyaloscypha variabilis (strain UAMH 11265 / GT02V1 / F)</name>
    <name type="common">Meliniomyces variabilis</name>
    <dbReference type="NCBI Taxonomy" id="1149755"/>
    <lineage>
        <taxon>Eukaryota</taxon>
        <taxon>Fungi</taxon>
        <taxon>Dikarya</taxon>
        <taxon>Ascomycota</taxon>
        <taxon>Pezizomycotina</taxon>
        <taxon>Leotiomycetes</taxon>
        <taxon>Helotiales</taxon>
        <taxon>Hyaloscyphaceae</taxon>
        <taxon>Hyaloscypha</taxon>
        <taxon>Hyaloscypha variabilis</taxon>
    </lineage>
</organism>
<dbReference type="InterPro" id="IPR010730">
    <property type="entry name" value="HET"/>
</dbReference>
<evidence type="ECO:0000313" key="3">
    <source>
        <dbReference type="Proteomes" id="UP000235786"/>
    </source>
</evidence>
<reference evidence="2 3" key="1">
    <citation type="submission" date="2016-04" db="EMBL/GenBank/DDBJ databases">
        <title>A degradative enzymes factory behind the ericoid mycorrhizal symbiosis.</title>
        <authorList>
            <consortium name="DOE Joint Genome Institute"/>
            <person name="Martino E."/>
            <person name="Morin E."/>
            <person name="Grelet G."/>
            <person name="Kuo A."/>
            <person name="Kohler A."/>
            <person name="Daghino S."/>
            <person name="Barry K."/>
            <person name="Choi C."/>
            <person name="Cichocki N."/>
            <person name="Clum A."/>
            <person name="Copeland A."/>
            <person name="Hainaut M."/>
            <person name="Haridas S."/>
            <person name="Labutti K."/>
            <person name="Lindquist E."/>
            <person name="Lipzen A."/>
            <person name="Khouja H.-R."/>
            <person name="Murat C."/>
            <person name="Ohm R."/>
            <person name="Olson A."/>
            <person name="Spatafora J."/>
            <person name="Veneault-Fourrey C."/>
            <person name="Henrissat B."/>
            <person name="Grigoriev I."/>
            <person name="Martin F."/>
            <person name="Perotto S."/>
        </authorList>
    </citation>
    <scope>NUCLEOTIDE SEQUENCE [LARGE SCALE GENOMIC DNA]</scope>
    <source>
        <strain evidence="2 3">F</strain>
    </source>
</reference>
<gene>
    <name evidence="2" type="ORF">L207DRAFT_611529</name>
</gene>
<evidence type="ECO:0000259" key="1">
    <source>
        <dbReference type="Pfam" id="PF06985"/>
    </source>
</evidence>
<dbReference type="PANTHER" id="PTHR24148:SF64">
    <property type="entry name" value="HETEROKARYON INCOMPATIBILITY DOMAIN-CONTAINING PROTEIN"/>
    <property type="match status" value="1"/>
</dbReference>